<name>A0A239Y7F0_9STAP</name>
<keyword evidence="3 12" id="KW-0813">Transport</keyword>
<accession>A0A239Y7F0</accession>
<evidence type="ECO:0000313" key="16">
    <source>
        <dbReference type="EMBL" id="SNV54985.1"/>
    </source>
</evidence>
<dbReference type="PROSITE" id="PS51192">
    <property type="entry name" value="HELICASE_ATP_BIND_1"/>
    <property type="match status" value="1"/>
</dbReference>
<dbReference type="InterPro" id="IPR001650">
    <property type="entry name" value="Helicase_C-like"/>
</dbReference>
<dbReference type="InterPro" id="IPR014001">
    <property type="entry name" value="Helicase_ATP-bd"/>
</dbReference>
<dbReference type="InterPro" id="IPR022490">
    <property type="entry name" value="SecA2"/>
</dbReference>
<dbReference type="OrthoDB" id="9762243at2"/>
<keyword evidence="8 12" id="KW-0653">Protein transport</keyword>
<dbReference type="SUPFAM" id="SSF81886">
    <property type="entry name" value="Helical scaffold and wing domains of SecA"/>
    <property type="match status" value="1"/>
</dbReference>
<evidence type="ECO:0000259" key="15">
    <source>
        <dbReference type="PROSITE" id="PS51196"/>
    </source>
</evidence>
<comment type="subunit">
    <text evidence="12">Monomer and homodimer. Part of the essential Sec protein translocation apparatus which comprises SecA, SecYEG and auxiliary proteins SecDF. Other proteins may also be involved.</text>
</comment>
<dbReference type="InterPro" id="IPR027417">
    <property type="entry name" value="P-loop_NTPase"/>
</dbReference>
<keyword evidence="10 12" id="KW-0811">Translocation</keyword>
<evidence type="ECO:0000256" key="6">
    <source>
        <dbReference type="ARBA" id="ARBA00022741"/>
    </source>
</evidence>
<dbReference type="NCBIfam" id="TIGR03714">
    <property type="entry name" value="secA2"/>
    <property type="match status" value="1"/>
</dbReference>
<keyword evidence="6 12" id="KW-0547">Nucleotide-binding</keyword>
<keyword evidence="4 12" id="KW-1003">Cell membrane</keyword>
<keyword evidence="16" id="KW-0347">Helicase</keyword>
<evidence type="ECO:0000256" key="1">
    <source>
        <dbReference type="ARBA" id="ARBA00004170"/>
    </source>
</evidence>
<evidence type="ECO:0000256" key="5">
    <source>
        <dbReference type="ARBA" id="ARBA00022490"/>
    </source>
</evidence>
<comment type="function">
    <text evidence="12">Part of the Sec protein translocase complex. Interacts with the SecYEG preprotein conducting channel. Has a central role in coupling the hydrolysis of ATP to the transfer of proteins into and across the cell membrane, serving as an ATP-driven molecular motor driving the stepwise translocation of polypeptide chains across the membrane.</text>
</comment>
<dbReference type="GO" id="GO:0006605">
    <property type="term" value="P:protein targeting"/>
    <property type="evidence" value="ECO:0007669"/>
    <property type="project" value="UniProtKB-UniRule"/>
</dbReference>
<dbReference type="SMART" id="SM00958">
    <property type="entry name" value="SecA_PP_bind"/>
    <property type="match status" value="1"/>
</dbReference>
<keyword evidence="7 12" id="KW-0067">ATP-binding</keyword>
<dbReference type="InterPro" id="IPR011130">
    <property type="entry name" value="SecA_preprotein_X-link_dom"/>
</dbReference>
<dbReference type="SUPFAM" id="SSF81767">
    <property type="entry name" value="Pre-protein crosslinking domain of SecA"/>
    <property type="match status" value="1"/>
</dbReference>
<dbReference type="GO" id="GO:0017038">
    <property type="term" value="P:protein import"/>
    <property type="evidence" value="ECO:0007669"/>
    <property type="project" value="InterPro"/>
</dbReference>
<dbReference type="InterPro" id="IPR036266">
    <property type="entry name" value="SecA_Wing/Scaffold_sf"/>
</dbReference>
<reference evidence="16 17" key="1">
    <citation type="submission" date="2017-06" db="EMBL/GenBank/DDBJ databases">
        <authorList>
            <consortium name="Pathogen Informatics"/>
        </authorList>
    </citation>
    <scope>NUCLEOTIDE SEQUENCE [LARGE SCALE GENOMIC DNA]</scope>
    <source>
        <strain evidence="16 17">NCTC13839</strain>
    </source>
</reference>
<dbReference type="Proteomes" id="UP000242084">
    <property type="component" value="Chromosome 1"/>
</dbReference>
<comment type="similarity">
    <text evidence="2 12">Belongs to the SecA family.</text>
</comment>
<dbReference type="Gene3D" id="3.90.1440.10">
    <property type="entry name" value="SecA, preprotein cross-linking domain"/>
    <property type="match status" value="1"/>
</dbReference>
<protein>
    <recommendedName>
        <fullName evidence="12">Protein translocase subunit SecA</fullName>
        <ecNumber evidence="12">7.4.2.8</ecNumber>
    </recommendedName>
</protein>
<dbReference type="InterPro" id="IPR044722">
    <property type="entry name" value="SecA_SF2_C"/>
</dbReference>
<keyword evidence="5 12" id="KW-0963">Cytoplasm</keyword>
<dbReference type="GO" id="GO:0005524">
    <property type="term" value="F:ATP binding"/>
    <property type="evidence" value="ECO:0007669"/>
    <property type="project" value="UniProtKB-UniRule"/>
</dbReference>
<keyword evidence="11 12" id="KW-0472">Membrane</keyword>
<proteinExistence type="inferred from homology"/>
<dbReference type="CDD" id="cd18803">
    <property type="entry name" value="SF2_C_secA"/>
    <property type="match status" value="1"/>
</dbReference>
<dbReference type="Pfam" id="PF21090">
    <property type="entry name" value="P-loop_SecA"/>
    <property type="match status" value="1"/>
</dbReference>
<dbReference type="PANTHER" id="PTHR30612:SF0">
    <property type="entry name" value="CHLOROPLAST PROTEIN-TRANSPORTING ATPASE"/>
    <property type="match status" value="1"/>
</dbReference>
<dbReference type="Pfam" id="PF07517">
    <property type="entry name" value="SecA_DEAD"/>
    <property type="match status" value="1"/>
</dbReference>
<dbReference type="RefSeq" id="WP_095085354.1">
    <property type="nucleotide sequence ID" value="NZ_BMDM01000015.1"/>
</dbReference>
<evidence type="ECO:0000256" key="10">
    <source>
        <dbReference type="ARBA" id="ARBA00023010"/>
    </source>
</evidence>
<dbReference type="SUPFAM" id="SSF52540">
    <property type="entry name" value="P-loop containing nucleoside triphosphate hydrolases"/>
    <property type="match status" value="2"/>
</dbReference>
<feature type="domain" description="Helicase ATP-binding" evidence="13">
    <location>
        <begin position="86"/>
        <end position="249"/>
    </location>
</feature>
<feature type="domain" description="SecA family profile" evidence="15">
    <location>
        <begin position="1"/>
        <end position="574"/>
    </location>
</feature>
<dbReference type="KEGG" id="sste:SAMEA4384403_0137"/>
<dbReference type="GO" id="GO:0004386">
    <property type="term" value="F:helicase activity"/>
    <property type="evidence" value="ECO:0007669"/>
    <property type="project" value="UniProtKB-KW"/>
</dbReference>
<dbReference type="GO" id="GO:0043952">
    <property type="term" value="P:protein transport by the Sec complex"/>
    <property type="evidence" value="ECO:0007669"/>
    <property type="project" value="TreeGrafter"/>
</dbReference>
<dbReference type="Gene3D" id="1.10.3060.10">
    <property type="entry name" value="Helical scaffold and wing domains of SecA"/>
    <property type="match status" value="1"/>
</dbReference>
<dbReference type="PROSITE" id="PS51194">
    <property type="entry name" value="HELICASE_CTER"/>
    <property type="match status" value="1"/>
</dbReference>
<dbReference type="HAMAP" id="MF_01382">
    <property type="entry name" value="SecA"/>
    <property type="match status" value="1"/>
</dbReference>
<evidence type="ECO:0000256" key="7">
    <source>
        <dbReference type="ARBA" id="ARBA00022840"/>
    </source>
</evidence>
<evidence type="ECO:0000256" key="9">
    <source>
        <dbReference type="ARBA" id="ARBA00022967"/>
    </source>
</evidence>
<feature type="binding site" evidence="12">
    <location>
        <begin position="102"/>
        <end position="106"/>
    </location>
    <ligand>
        <name>ATP</name>
        <dbReference type="ChEBI" id="CHEBI:30616"/>
    </ligand>
</feature>
<evidence type="ECO:0000256" key="12">
    <source>
        <dbReference type="HAMAP-Rule" id="MF_01382"/>
    </source>
</evidence>
<dbReference type="InterPro" id="IPR011116">
    <property type="entry name" value="SecA_Wing/Scaffold"/>
</dbReference>
<comment type="subcellular location">
    <subcellularLocation>
        <location evidence="12">Cell membrane</location>
        <topology evidence="12">Peripheral membrane protein</topology>
        <orientation evidence="12">Cytoplasmic side</orientation>
    </subcellularLocation>
    <subcellularLocation>
        <location evidence="12">Cytoplasm</location>
    </subcellularLocation>
    <subcellularLocation>
        <location evidence="1">Membrane</location>
        <topology evidence="1">Peripheral membrane protein</topology>
    </subcellularLocation>
    <text evidence="12">Distribution is 50-50.</text>
</comment>
<dbReference type="EMBL" id="LT906462">
    <property type="protein sequence ID" value="SNV54985.1"/>
    <property type="molecule type" value="Genomic_DNA"/>
</dbReference>
<dbReference type="GO" id="GO:0008564">
    <property type="term" value="F:protein-exporting ATPase activity"/>
    <property type="evidence" value="ECO:0007669"/>
    <property type="project" value="UniProtKB-EC"/>
</dbReference>
<sequence>MNNQINSVINNMRIKKLKKTLDNINKWSSIYEEYSNENLQKLTQIFKLRLKQSDEELDDLLPEAYALVREASKRILGLYPKEVQVLGAIVLHEGDIAEMQTGEGKTLTATMPLYLNALSGGSVYLITTNDYLAKRDFNEMKPLYEWLGLTTSLGFVDIQDYEYANGEKKEIYQNDIIYTTNGRLGFDYLIDNLADSIEGKFLPELNYGIIDEVDSIILDAAQTPLVISGAPRVQSNLFHIVKVFVETLEEKYHFEVKREKKEIWLTEKGIKAANKYFKVENIYDEPFFDLVRNIILALRAKYLFEYNLDYFIYKGEVVLIDRITGRMLQGTKLQSGLHQAIESKEELKISTDMSVMATITFQNLFMQFKVFSGMTATGKLGEKEFYDLYSKVVIQIPTDKPIKRIDQEDRVFKTIEDKNMAIIKKVKSLHVKKRPVLLITRTAEAAEFFSKKFFQMEIPNNLLIAQNVAKEAQMISEAGQLSAVTVATSMAGRGTDIKIKDDVRELGGLAVIINEHMENSRVDRQLRGRSGRQGDPGTSQIYISLEDYLVKRWVDSNLNENKKIANIDSKRLEQSRMFQRKVKKVVSKAQRLSEEQGLISREMANEFEKSISTQREIVYEERNRILNKKDIDRLNFDSIAQDVFKYDVAIMENITKESLSEYIYKHISFQLKRDMSQLDLNDRQEIVNYLVETFNNQLTDNKSRIPNDDIYTRFVQKCILKSIDTSWIAQVDHLQQLKASVQNRQNGQRNSIFEYHKVALESFEEMGKQIKGKIIKNLCQSIITYDKDGNLIVHFP</sequence>
<evidence type="ECO:0000259" key="14">
    <source>
        <dbReference type="PROSITE" id="PS51194"/>
    </source>
</evidence>
<dbReference type="GO" id="GO:0005829">
    <property type="term" value="C:cytosol"/>
    <property type="evidence" value="ECO:0007669"/>
    <property type="project" value="TreeGrafter"/>
</dbReference>
<dbReference type="SMART" id="SM00957">
    <property type="entry name" value="SecA_DEAD"/>
    <property type="match status" value="1"/>
</dbReference>
<feature type="binding site" evidence="12">
    <location>
        <position position="84"/>
    </location>
    <ligand>
        <name>ATP</name>
        <dbReference type="ChEBI" id="CHEBI:30616"/>
    </ligand>
</feature>
<evidence type="ECO:0000256" key="3">
    <source>
        <dbReference type="ARBA" id="ARBA00022448"/>
    </source>
</evidence>
<evidence type="ECO:0000259" key="13">
    <source>
        <dbReference type="PROSITE" id="PS51192"/>
    </source>
</evidence>
<dbReference type="InterPro" id="IPR011115">
    <property type="entry name" value="SecA_DEAD"/>
</dbReference>
<organism evidence="16 17">
    <name type="scientific">Mammaliicoccus stepanovicii</name>
    <dbReference type="NCBI Taxonomy" id="643214"/>
    <lineage>
        <taxon>Bacteria</taxon>
        <taxon>Bacillati</taxon>
        <taxon>Bacillota</taxon>
        <taxon>Bacilli</taxon>
        <taxon>Bacillales</taxon>
        <taxon>Staphylococcaceae</taxon>
        <taxon>Mammaliicoccus</taxon>
    </lineage>
</organism>
<dbReference type="Pfam" id="PF01043">
    <property type="entry name" value="SecA_PP_bind"/>
    <property type="match status" value="1"/>
</dbReference>
<dbReference type="CDD" id="cd17928">
    <property type="entry name" value="DEXDc_SecA"/>
    <property type="match status" value="1"/>
</dbReference>
<dbReference type="PRINTS" id="PR00906">
    <property type="entry name" value="SECA"/>
</dbReference>
<dbReference type="EC" id="7.4.2.8" evidence="12"/>
<dbReference type="Pfam" id="PF07516">
    <property type="entry name" value="SecA_SW"/>
    <property type="match status" value="1"/>
</dbReference>
<dbReference type="Gene3D" id="3.40.50.300">
    <property type="entry name" value="P-loop containing nucleotide triphosphate hydrolases"/>
    <property type="match status" value="2"/>
</dbReference>
<evidence type="ECO:0000256" key="2">
    <source>
        <dbReference type="ARBA" id="ARBA00007650"/>
    </source>
</evidence>
<comment type="catalytic activity">
    <reaction evidence="12">
        <text>ATP + H2O + cellular proteinSide 1 = ADP + phosphate + cellular proteinSide 2.</text>
        <dbReference type="EC" id="7.4.2.8"/>
    </reaction>
</comment>
<evidence type="ECO:0000313" key="17">
    <source>
        <dbReference type="Proteomes" id="UP000242084"/>
    </source>
</evidence>
<dbReference type="InterPro" id="IPR014018">
    <property type="entry name" value="SecA_motor_DEAD"/>
</dbReference>
<dbReference type="NCBIfam" id="NF006630">
    <property type="entry name" value="PRK09200.1"/>
    <property type="match status" value="1"/>
</dbReference>
<dbReference type="GO" id="GO:0005886">
    <property type="term" value="C:plasma membrane"/>
    <property type="evidence" value="ECO:0007669"/>
    <property type="project" value="UniProtKB-SubCell"/>
</dbReference>
<dbReference type="InterPro" id="IPR000185">
    <property type="entry name" value="SecA"/>
</dbReference>
<evidence type="ECO:0000256" key="4">
    <source>
        <dbReference type="ARBA" id="ARBA00022475"/>
    </source>
</evidence>
<feature type="domain" description="Helicase C-terminal" evidence="14">
    <location>
        <begin position="425"/>
        <end position="573"/>
    </location>
</feature>
<dbReference type="FunFam" id="3.40.50.300:FF:000429">
    <property type="entry name" value="Preprotein translocase subunit SecA"/>
    <property type="match status" value="1"/>
</dbReference>
<evidence type="ECO:0000256" key="8">
    <source>
        <dbReference type="ARBA" id="ARBA00022927"/>
    </source>
</evidence>
<feature type="binding site" evidence="12">
    <location>
        <position position="496"/>
    </location>
    <ligand>
        <name>ATP</name>
        <dbReference type="ChEBI" id="CHEBI:30616"/>
    </ligand>
</feature>
<dbReference type="AlphaFoldDB" id="A0A239Y7F0"/>
<gene>
    <name evidence="16" type="primary">secA_1</name>
    <name evidence="12" type="synonym">secA</name>
    <name evidence="16" type="ORF">SAMEA4384403_00137</name>
</gene>
<keyword evidence="16" id="KW-0378">Hydrolase</keyword>
<dbReference type="GO" id="GO:0031522">
    <property type="term" value="C:cell envelope Sec protein transport complex"/>
    <property type="evidence" value="ECO:0007669"/>
    <property type="project" value="TreeGrafter"/>
</dbReference>
<evidence type="ECO:0000256" key="11">
    <source>
        <dbReference type="ARBA" id="ARBA00023136"/>
    </source>
</evidence>
<dbReference type="PROSITE" id="PS51196">
    <property type="entry name" value="SECA_MOTOR_DEAD"/>
    <property type="match status" value="1"/>
</dbReference>
<dbReference type="PANTHER" id="PTHR30612">
    <property type="entry name" value="SECA INNER MEMBRANE COMPONENT OF SEC PROTEIN SECRETION SYSTEM"/>
    <property type="match status" value="1"/>
</dbReference>
<dbReference type="GO" id="GO:0065002">
    <property type="term" value="P:intracellular protein transmembrane transport"/>
    <property type="evidence" value="ECO:0007669"/>
    <property type="project" value="UniProtKB-UniRule"/>
</dbReference>
<keyword evidence="9 12" id="KW-1278">Translocase</keyword>
<dbReference type="InterPro" id="IPR036670">
    <property type="entry name" value="SecA_X-link_sf"/>
</dbReference>
<keyword evidence="17" id="KW-1185">Reference proteome</keyword>